<proteinExistence type="predicted"/>
<gene>
    <name evidence="1" type="primary">lptC</name>
    <name evidence="1" type="ORF">ACFQFQ_01095</name>
</gene>
<reference evidence="2" key="1">
    <citation type="journal article" date="2019" name="Int. J. Syst. Evol. Microbiol.">
        <title>The Global Catalogue of Microorganisms (GCM) 10K type strain sequencing project: providing services to taxonomists for standard genome sequencing and annotation.</title>
        <authorList>
            <consortium name="The Broad Institute Genomics Platform"/>
            <consortium name="The Broad Institute Genome Sequencing Center for Infectious Disease"/>
            <person name="Wu L."/>
            <person name="Ma J."/>
        </authorList>
    </citation>
    <scope>NUCLEOTIDE SEQUENCE [LARGE SCALE GENOMIC DNA]</scope>
    <source>
        <strain evidence="2">CCUG 66188</strain>
    </source>
</reference>
<organism evidence="1 2">
    <name type="scientific">Sulfitobacter porphyrae</name>
    <dbReference type="NCBI Taxonomy" id="1246864"/>
    <lineage>
        <taxon>Bacteria</taxon>
        <taxon>Pseudomonadati</taxon>
        <taxon>Pseudomonadota</taxon>
        <taxon>Alphaproteobacteria</taxon>
        <taxon>Rhodobacterales</taxon>
        <taxon>Roseobacteraceae</taxon>
        <taxon>Sulfitobacter</taxon>
    </lineage>
</organism>
<keyword evidence="2" id="KW-1185">Reference proteome</keyword>
<sequence>MPKDRADLEGNVVIETSNNYMIESDRLTTQMTNLDVRSPGPVQAQTPIGTLNAGSMVISTSNEGEATQLIFKNGVKLIYDPKLVEE</sequence>
<accession>A0ABW2AZM6</accession>
<dbReference type="EMBL" id="JBHSWG010000001">
    <property type="protein sequence ID" value="MFC6758411.1"/>
    <property type="molecule type" value="Genomic_DNA"/>
</dbReference>
<name>A0ABW2AZM6_9RHOB</name>
<evidence type="ECO:0000313" key="1">
    <source>
        <dbReference type="EMBL" id="MFC6758411.1"/>
    </source>
</evidence>
<dbReference type="Proteomes" id="UP001596353">
    <property type="component" value="Unassembled WGS sequence"/>
</dbReference>
<protein>
    <submittedName>
        <fullName evidence="1">LPS export ABC transporter periplasmic protein LptC</fullName>
    </submittedName>
</protein>
<comment type="caution">
    <text evidence="1">The sequence shown here is derived from an EMBL/GenBank/DDBJ whole genome shotgun (WGS) entry which is preliminary data.</text>
</comment>
<evidence type="ECO:0000313" key="2">
    <source>
        <dbReference type="Proteomes" id="UP001596353"/>
    </source>
</evidence>